<dbReference type="GO" id="GO:0016887">
    <property type="term" value="F:ATP hydrolysis activity"/>
    <property type="evidence" value="ECO:0007669"/>
    <property type="project" value="InterPro"/>
</dbReference>
<keyword evidence="4" id="KW-0677">Repeat</keyword>
<feature type="transmembrane region" description="Helical" evidence="13">
    <location>
        <begin position="369"/>
        <end position="390"/>
    </location>
</feature>
<evidence type="ECO:0000256" key="8">
    <source>
        <dbReference type="ARBA" id="ARBA00023055"/>
    </source>
</evidence>
<feature type="transmembrane region" description="Helical" evidence="13">
    <location>
        <begin position="1296"/>
        <end position="1314"/>
    </location>
</feature>
<dbReference type="GO" id="GO:0005524">
    <property type="term" value="F:ATP binding"/>
    <property type="evidence" value="ECO:0007669"/>
    <property type="project" value="UniProtKB-KW"/>
</dbReference>
<keyword evidence="7 13" id="KW-1133">Transmembrane helix</keyword>
<feature type="domain" description="ABC transporter" evidence="14">
    <location>
        <begin position="1367"/>
        <end position="1600"/>
    </location>
</feature>
<dbReference type="EMBL" id="CALSGD010001391">
    <property type="protein sequence ID" value="CAH6786681.1"/>
    <property type="molecule type" value="Genomic_DNA"/>
</dbReference>
<dbReference type="FunFam" id="3.40.50.300:FF:000465">
    <property type="entry name" value="ATP-binding cassette, sub-family A (ABC1), member 3"/>
    <property type="match status" value="1"/>
</dbReference>
<feature type="transmembrane region" description="Helical" evidence="13">
    <location>
        <begin position="1129"/>
        <end position="1155"/>
    </location>
</feature>
<dbReference type="InterPro" id="IPR027417">
    <property type="entry name" value="P-loop_NTPase"/>
</dbReference>
<feature type="transmembrane region" description="Helical" evidence="13">
    <location>
        <begin position="912"/>
        <end position="932"/>
    </location>
</feature>
<dbReference type="GO" id="GO:0140359">
    <property type="term" value="F:ABC-type transporter activity"/>
    <property type="evidence" value="ECO:0007669"/>
    <property type="project" value="InterPro"/>
</dbReference>
<dbReference type="FunFam" id="3.40.50.300:FF:000327">
    <property type="entry name" value="ATP-binding cassette sub-family A member 3"/>
    <property type="match status" value="1"/>
</dbReference>
<comment type="subcellular location">
    <subcellularLocation>
        <location evidence="1">Endomembrane system</location>
        <topology evidence="1">Multi-pass membrane protein</topology>
    </subcellularLocation>
</comment>
<dbReference type="CDD" id="cd03263">
    <property type="entry name" value="ABC_subfamily_A"/>
    <property type="match status" value="2"/>
</dbReference>
<evidence type="ECO:0000256" key="9">
    <source>
        <dbReference type="ARBA" id="ARBA00023136"/>
    </source>
</evidence>
<dbReference type="InterPro" id="IPR026082">
    <property type="entry name" value="ABCA"/>
</dbReference>
<keyword evidence="5" id="KW-0547">Nucleotide-binding</keyword>
<evidence type="ECO:0000259" key="14">
    <source>
        <dbReference type="PROSITE" id="PS50893"/>
    </source>
</evidence>
<keyword evidence="6" id="KW-0067">ATP-binding</keyword>
<dbReference type="GO" id="GO:0005737">
    <property type="term" value="C:cytoplasm"/>
    <property type="evidence" value="ECO:0007669"/>
    <property type="project" value="UniProtKB-ARBA"/>
</dbReference>
<proteinExistence type="predicted"/>
<dbReference type="Pfam" id="PF23321">
    <property type="entry name" value="R1_ABCA1"/>
    <property type="match status" value="1"/>
</dbReference>
<name>A0AAU9Z1X5_PHORO</name>
<gene>
    <name evidence="15" type="primary">Abca17</name>
    <name evidence="15" type="ORF">PHOROB_LOCUS4703</name>
</gene>
<evidence type="ECO:0000313" key="15">
    <source>
        <dbReference type="EMBL" id="CAH6786681.1"/>
    </source>
</evidence>
<dbReference type="Pfam" id="PF00005">
    <property type="entry name" value="ABC_tran"/>
    <property type="match status" value="2"/>
</dbReference>
<keyword evidence="8" id="KW-0445">Lipid transport</keyword>
<feature type="transmembrane region" description="Helical" evidence="13">
    <location>
        <begin position="1197"/>
        <end position="1216"/>
    </location>
</feature>
<feature type="compositionally biased region" description="Pro residues" evidence="12">
    <location>
        <begin position="1719"/>
        <end position="1734"/>
    </location>
</feature>
<dbReference type="InterPro" id="IPR056264">
    <property type="entry name" value="R2_ABCA1-4-like"/>
</dbReference>
<feature type="transmembrane region" description="Helical" evidence="13">
    <location>
        <begin position="262"/>
        <end position="283"/>
    </location>
</feature>
<evidence type="ECO:0000313" key="16">
    <source>
        <dbReference type="Proteomes" id="UP001152836"/>
    </source>
</evidence>
<feature type="region of interest" description="Disordered" evidence="12">
    <location>
        <begin position="1686"/>
        <end position="1734"/>
    </location>
</feature>
<feature type="transmembrane region" description="Helical" evidence="13">
    <location>
        <begin position="342"/>
        <end position="362"/>
    </location>
</feature>
<dbReference type="GO" id="GO:0016020">
    <property type="term" value="C:membrane"/>
    <property type="evidence" value="ECO:0007669"/>
    <property type="project" value="InterPro"/>
</dbReference>
<dbReference type="InterPro" id="IPR003439">
    <property type="entry name" value="ABC_transporter-like_ATP-bd"/>
</dbReference>
<comment type="catalytic activity">
    <reaction evidence="11">
        <text>cholesterol(in) + ATP + H2O = cholesterol(out) + ADP + phosphate + H(+)</text>
        <dbReference type="Rhea" id="RHEA:39051"/>
        <dbReference type="ChEBI" id="CHEBI:15377"/>
        <dbReference type="ChEBI" id="CHEBI:15378"/>
        <dbReference type="ChEBI" id="CHEBI:16113"/>
        <dbReference type="ChEBI" id="CHEBI:30616"/>
        <dbReference type="ChEBI" id="CHEBI:43474"/>
        <dbReference type="ChEBI" id="CHEBI:456216"/>
    </reaction>
    <physiologicalReaction direction="left-to-right" evidence="11">
        <dbReference type="Rhea" id="RHEA:39052"/>
    </physiologicalReaction>
</comment>
<dbReference type="InterPro" id="IPR003593">
    <property type="entry name" value="AAA+_ATPase"/>
</dbReference>
<evidence type="ECO:0000256" key="11">
    <source>
        <dbReference type="ARBA" id="ARBA00050894"/>
    </source>
</evidence>
<feature type="transmembrane region" description="Helical" evidence="13">
    <location>
        <begin position="304"/>
        <end position="326"/>
    </location>
</feature>
<feature type="transmembrane region" description="Helical" evidence="13">
    <location>
        <begin position="1087"/>
        <end position="1108"/>
    </location>
</feature>
<dbReference type="PROSITE" id="PS50893">
    <property type="entry name" value="ABC_TRANSPORTER_2"/>
    <property type="match status" value="2"/>
</dbReference>
<dbReference type="Proteomes" id="UP001152836">
    <property type="component" value="Unassembled WGS sequence"/>
</dbReference>
<dbReference type="GO" id="GO:0005319">
    <property type="term" value="F:lipid transporter activity"/>
    <property type="evidence" value="ECO:0007669"/>
    <property type="project" value="TreeGrafter"/>
</dbReference>
<organism evidence="15 16">
    <name type="scientific">Phodopus roborovskii</name>
    <name type="common">Roborovski's desert hamster</name>
    <name type="synonym">Cricetulus roborovskii</name>
    <dbReference type="NCBI Taxonomy" id="109678"/>
    <lineage>
        <taxon>Eukaryota</taxon>
        <taxon>Metazoa</taxon>
        <taxon>Chordata</taxon>
        <taxon>Craniata</taxon>
        <taxon>Vertebrata</taxon>
        <taxon>Euteleostomi</taxon>
        <taxon>Mammalia</taxon>
        <taxon>Eutheria</taxon>
        <taxon>Euarchontoglires</taxon>
        <taxon>Glires</taxon>
        <taxon>Rodentia</taxon>
        <taxon>Myomorpha</taxon>
        <taxon>Muroidea</taxon>
        <taxon>Cricetidae</taxon>
        <taxon>Cricetinae</taxon>
        <taxon>Phodopus</taxon>
    </lineage>
</organism>
<dbReference type="Gene3D" id="3.40.50.300">
    <property type="entry name" value="P-loop containing nucleotide triphosphate hydrolases"/>
    <property type="match status" value="2"/>
</dbReference>
<feature type="transmembrane region" description="Helical" evidence="13">
    <location>
        <begin position="21"/>
        <end position="42"/>
    </location>
</feature>
<protein>
    <submittedName>
        <fullName evidence="15">Abca17 protein</fullName>
    </submittedName>
</protein>
<feature type="transmembrane region" description="Helical" evidence="13">
    <location>
        <begin position="444"/>
        <end position="465"/>
    </location>
</feature>
<keyword evidence="16" id="KW-1185">Reference proteome</keyword>
<dbReference type="InterPro" id="IPR013525">
    <property type="entry name" value="ABC2_TM"/>
</dbReference>
<feature type="transmembrane region" description="Helical" evidence="13">
    <location>
        <begin position="1167"/>
        <end position="1185"/>
    </location>
</feature>
<evidence type="ECO:0000256" key="3">
    <source>
        <dbReference type="ARBA" id="ARBA00022692"/>
    </source>
</evidence>
<dbReference type="GO" id="GO:0012505">
    <property type="term" value="C:endomembrane system"/>
    <property type="evidence" value="ECO:0007669"/>
    <property type="project" value="UniProtKB-SubCell"/>
</dbReference>
<comment type="caution">
    <text evidence="15">The sequence shown here is derived from an EMBL/GenBank/DDBJ whole genome shotgun (WGS) entry which is preliminary data.</text>
</comment>
<evidence type="ECO:0000256" key="5">
    <source>
        <dbReference type="ARBA" id="ARBA00022741"/>
    </source>
</evidence>
<keyword evidence="2" id="KW-0813">Transport</keyword>
<dbReference type="SMART" id="SM00382">
    <property type="entry name" value="AAA"/>
    <property type="match status" value="2"/>
</dbReference>
<dbReference type="PANTHER" id="PTHR19229">
    <property type="entry name" value="ATP-BINDING CASSETTE TRANSPORTER SUBFAMILY A ABCA"/>
    <property type="match status" value="1"/>
</dbReference>
<evidence type="ECO:0000256" key="12">
    <source>
        <dbReference type="SAM" id="MobiDB-lite"/>
    </source>
</evidence>
<feature type="transmembrane region" description="Helical" evidence="13">
    <location>
        <begin position="1236"/>
        <end position="1256"/>
    </location>
</feature>
<feature type="domain" description="ABC transporter" evidence="14">
    <location>
        <begin position="525"/>
        <end position="758"/>
    </location>
</feature>
<feature type="compositionally biased region" description="Low complexity" evidence="12">
    <location>
        <begin position="1705"/>
        <end position="1718"/>
    </location>
</feature>
<evidence type="ECO:0000256" key="4">
    <source>
        <dbReference type="ARBA" id="ARBA00022737"/>
    </source>
</evidence>
<evidence type="ECO:0000256" key="10">
    <source>
        <dbReference type="ARBA" id="ARBA00023180"/>
    </source>
</evidence>
<evidence type="ECO:0000256" key="7">
    <source>
        <dbReference type="ARBA" id="ARBA00022989"/>
    </source>
</evidence>
<keyword evidence="3 13" id="KW-0812">Transmembrane</keyword>
<sequence>MTVFKKLKLLLWKNFILKKRKTLITLLEILMPLIFSAIVLYLRFNHMPKYVLSTNYKAIDISLLPVYFHNYPLKSKFQLVYIPSKSETLKAVTEMVEQTFAVDFEVLGFPSVPLFENYIIKDPKSFYILVGIVFDHSFNSSNEPLPLVVKYDLRFSYVQRNFAPSLKHLFFPEEIEGWCTAFLYPPNLSQEPREFAYADGGNPGYNKEGFLSIQHAVDKAIMWHHAPNATSNMFKNLNVLLQRFPFGPHVRDPFLVILQNEFPLFLMLSFICVELIVINSILLEKEKKLKEYMCMMGLESWLHWVAWFITFFISVLIAVSVMTILFCTKVNNVAVFRNSNPSLIFIFLMCFATATIFFAFMMSTFFQRAHVGTVIGGIVFFLTYLPYLYITFSYHQRTYIQKIAFCLFSNVAMAIGVRFISLFEAKGTGIQWRNIGSVRGDFSFVQVLVLLLLDSLMYCLIGFSVDSIFSGKFGIPKFWYFLAKCLPCLKKPVPVVLPLLDIGDPEKPSRREFMQDGPTDQMKAIEIQHLYKVFYRGRSKRIAVKDLSMNLYKGQITVLLGHNGAGKTTICSILTGLISPSKGEAYVNGYEVSKDMVQIRKSLGWCPQHDILFDNFTVTDHLFFYGQLKGLSHQNCREEVEEMLHLLSLKDKWNLRSKFLSCGMKRKLSLGIALIAGSKVLILDEPTSGMDSTSRRAIWDILQQKKSDHTILLTTHFMDEADLLGDCIAIMAKGELQCCGSPPFLKQKYGAGYYMTLIKTPLCDTVKLSSVVYHHIPNAVLESSIGEEMIFILPKKNVSSFEALFTDLEQRQTELGISTLGASVTAMEEVFLRVCKLADSTTNILTEKRPSIHPHPRIHRVPVDRIKYLHSRIFSMKTGLPIKLNTGLCLLCQQFYAMFLKKVTYSWRNWMLMLFVQILLPLVIIMLSLTFFDFKLKIMENVPLELTLKTHGQTIVPFFVSKNSHLDPQLSDYFIEMLVAAGQIPLHIQGPVEDFLLKKAREAPEDFDKLYVVAASFEDMNNRTIVKALFNNQAYHSPGMALALVDNFLFKLLSGANASITTTNYPQPQTAEELSESILYQGPKGHYLVINFLFGIAFLSSSFCILTVTEKNIKSKHIQFVSGVSAVAFWLSALLWDLISFLVPTLLLVLVFLWYKEEAFAHHENTPAVILIMVLYGWAVIPFIYTVSFSFKTPGNACVKLVVILTFLSISPLMLVTVTSEKDLGYAEFSNSLDHMFLILPGHCLGMAFSNLYYNFELKKFCNAKNLSDIDCNDVSEGYVVQKNIYAWESLGIGKYLTALAILGPVYITLLFLIEANTFCILKSKLSGFSRKEKMGMFLDEMEDEDVLEEAKTIKFYFETLIKKNPVIVKEVSKVYNKKVPLLAVNKVSFTVEEKECFGLLGLNGAGKTSIFNMLTGEQPITSGDVFVKGFNIKSDLVKVQQWIGYCPEFDALLNFMTGREIMVMYARIRGIPECHIKTCIDQILEDLLMRVYADKLVKTYSGGNKRMLSTAIALIGEPAVIFLDEPSTGMDPVARRLLWDTVARARESGKAIVITSHSMEECEALCTRLAIMVQGQFKCLGSPQHLKSKFGSGYSLQAKVQREWQHEVLKKFKAFVEMTFQDSNLEDEHQGMVQYYLPGHNLSWAKVFGIMEQAKKDYMLEDYSINQVSLEDIFLSFTSPMSSPKGKFQQEQAVLASPLTPSHSKPISLPPSQSSSQPPKPHPSPPPSEPVLL</sequence>
<reference evidence="15" key="1">
    <citation type="submission" date="2022-06" db="EMBL/GenBank/DDBJ databases">
        <authorList>
            <person name="Andreotti S."/>
            <person name="Wyler E."/>
        </authorList>
    </citation>
    <scope>NUCLEOTIDE SEQUENCE</scope>
</reference>
<keyword evidence="9 13" id="KW-0472">Membrane</keyword>
<keyword evidence="10" id="KW-0325">Glycoprotein</keyword>
<evidence type="ECO:0000256" key="1">
    <source>
        <dbReference type="ARBA" id="ARBA00004127"/>
    </source>
</evidence>
<evidence type="ECO:0000256" key="13">
    <source>
        <dbReference type="SAM" id="Phobius"/>
    </source>
</evidence>
<dbReference type="Pfam" id="PF12698">
    <property type="entry name" value="ABC2_membrane_3"/>
    <property type="match status" value="2"/>
</dbReference>
<feature type="transmembrane region" description="Helical" evidence="13">
    <location>
        <begin position="880"/>
        <end position="900"/>
    </location>
</feature>
<evidence type="ECO:0000256" key="6">
    <source>
        <dbReference type="ARBA" id="ARBA00022840"/>
    </source>
</evidence>
<dbReference type="PANTHER" id="PTHR19229:SF117">
    <property type="entry name" value="ATP-BINDING CASSETTE SUB-FAMILY A MEMBER 17"/>
    <property type="match status" value="1"/>
</dbReference>
<evidence type="ECO:0000256" key="2">
    <source>
        <dbReference type="ARBA" id="ARBA00022448"/>
    </source>
</evidence>
<dbReference type="SUPFAM" id="SSF52540">
    <property type="entry name" value="P-loop containing nucleoside triphosphate hydrolases"/>
    <property type="match status" value="2"/>
</dbReference>
<accession>A0AAU9Z1X5</accession>
<feature type="transmembrane region" description="Helical" evidence="13">
    <location>
        <begin position="402"/>
        <end position="423"/>
    </location>
</feature>